<gene>
    <name evidence="3" type="ORF">GCG54_00000684</name>
</gene>
<dbReference type="Pfam" id="PF20237">
    <property type="entry name" value="DUF6594"/>
    <property type="match status" value="1"/>
</dbReference>
<proteinExistence type="predicted"/>
<feature type="domain" description="DUF6594" evidence="2">
    <location>
        <begin position="12"/>
        <end position="274"/>
    </location>
</feature>
<dbReference type="EMBL" id="WVTB01000050">
    <property type="protein sequence ID" value="KAF3804332.1"/>
    <property type="molecule type" value="Genomic_DNA"/>
</dbReference>
<name>A0A8H4FJB5_COLGL</name>
<reference evidence="3" key="1">
    <citation type="journal article" date="2020" name="Phytopathology">
        <title>Genome sequence and comparative analysis of Colletotrichum gloeosporioides isolated from Liriodendron leaves.</title>
        <authorList>
            <person name="Fu F.F."/>
            <person name="Hao Z."/>
            <person name="Wang P."/>
            <person name="Lu Y."/>
            <person name="Xue L.J."/>
            <person name="Wei G."/>
            <person name="Tian Y."/>
            <person name="Baishi H."/>
            <person name="Xu H."/>
            <person name="Shi J."/>
            <person name="Cheng T."/>
            <person name="Wang G."/>
            <person name="Yi Y."/>
            <person name="Chen J."/>
        </authorList>
    </citation>
    <scope>NUCLEOTIDE SEQUENCE</scope>
    <source>
        <strain evidence="3">Lc1</strain>
    </source>
</reference>
<reference evidence="3" key="2">
    <citation type="submission" date="2020-03" db="EMBL/GenBank/DDBJ databases">
        <authorList>
            <person name="Fu F.-F."/>
            <person name="Chen J."/>
        </authorList>
    </citation>
    <scope>NUCLEOTIDE SEQUENCE</scope>
    <source>
        <strain evidence="3">Lc1</strain>
    </source>
</reference>
<evidence type="ECO:0000256" key="1">
    <source>
        <dbReference type="SAM" id="Phobius"/>
    </source>
</evidence>
<keyword evidence="1" id="KW-0472">Membrane</keyword>
<dbReference type="RefSeq" id="XP_045263491.1">
    <property type="nucleotide sequence ID" value="XM_045400818.1"/>
</dbReference>
<keyword evidence="1" id="KW-0812">Transmembrane</keyword>
<keyword evidence="4" id="KW-1185">Reference proteome</keyword>
<keyword evidence="1" id="KW-1133">Transmembrane helix</keyword>
<sequence length="292" mass="32860">MAYSAGNSDDGYGRLAQLLAQSHEYAIFRKFEWLNMMNLLRLQAELQHMEQQLVEVRAEDKDPDDDSEVRRSYGINFKAMRDNAEDGDSEQYDLLLEISPKLDEYNKALQNIAFLHKTVQPSEAEVEFLKLWLQRDKMGEGFLRRSGIEAKVWDDQNAEDLLSVGGSPSDRFTNFMHGPVIDFYHFSQTKVVQDGIRTYDQRKLKRAGDILVAALSAALPTLVILVLYFVKNMVYRMGLVIVFTTIFSVAFAMFTGAKKAEVFAATATFAAVEVVYIGSVSSSDPVCVCSSG</sequence>
<evidence type="ECO:0000313" key="3">
    <source>
        <dbReference type="EMBL" id="KAF3804332.1"/>
    </source>
</evidence>
<evidence type="ECO:0000259" key="2">
    <source>
        <dbReference type="Pfam" id="PF20237"/>
    </source>
</evidence>
<dbReference type="PANTHER" id="PTHR34502:SF5">
    <property type="entry name" value="DUF6594 DOMAIN-CONTAINING PROTEIN"/>
    <property type="match status" value="1"/>
</dbReference>
<feature type="transmembrane region" description="Helical" evidence="1">
    <location>
        <begin position="235"/>
        <end position="254"/>
    </location>
</feature>
<dbReference type="GeneID" id="69007856"/>
<organism evidence="3 4">
    <name type="scientific">Colletotrichum gloeosporioides</name>
    <name type="common">Anthracnose fungus</name>
    <name type="synonym">Glomerella cingulata</name>
    <dbReference type="NCBI Taxonomy" id="474922"/>
    <lineage>
        <taxon>Eukaryota</taxon>
        <taxon>Fungi</taxon>
        <taxon>Dikarya</taxon>
        <taxon>Ascomycota</taxon>
        <taxon>Pezizomycotina</taxon>
        <taxon>Sordariomycetes</taxon>
        <taxon>Hypocreomycetidae</taxon>
        <taxon>Glomerellales</taxon>
        <taxon>Glomerellaceae</taxon>
        <taxon>Colletotrichum</taxon>
        <taxon>Colletotrichum gloeosporioides species complex</taxon>
    </lineage>
</organism>
<dbReference type="Proteomes" id="UP000613401">
    <property type="component" value="Unassembled WGS sequence"/>
</dbReference>
<dbReference type="AlphaFoldDB" id="A0A8H4FJB5"/>
<dbReference type="PANTHER" id="PTHR34502">
    <property type="entry name" value="DUF6594 DOMAIN-CONTAINING PROTEIN-RELATED"/>
    <property type="match status" value="1"/>
</dbReference>
<accession>A0A8H4FJB5</accession>
<dbReference type="InterPro" id="IPR046529">
    <property type="entry name" value="DUF6594"/>
</dbReference>
<evidence type="ECO:0000313" key="4">
    <source>
        <dbReference type="Proteomes" id="UP000613401"/>
    </source>
</evidence>
<comment type="caution">
    <text evidence="3">The sequence shown here is derived from an EMBL/GenBank/DDBJ whole genome shotgun (WGS) entry which is preliminary data.</text>
</comment>
<feature type="transmembrane region" description="Helical" evidence="1">
    <location>
        <begin position="210"/>
        <end position="229"/>
    </location>
</feature>
<protein>
    <recommendedName>
        <fullName evidence="2">DUF6594 domain-containing protein</fullName>
    </recommendedName>
</protein>